<dbReference type="EMBL" id="CP076683">
    <property type="protein sequence ID" value="QWV18485.1"/>
    <property type="molecule type" value="Genomic_DNA"/>
</dbReference>
<reference evidence="1 2" key="1">
    <citation type="submission" date="2021-06" db="EMBL/GenBank/DDBJ databases">
        <title>Microbial metabolic specificity influences pelagic lipid remineralization.</title>
        <authorList>
            <person name="Behrendt L."/>
            <person name="Hunter J.E."/>
            <person name="Alcolombri U."/>
            <person name="Smriga S."/>
            <person name="Mincer T."/>
            <person name="Lowenstein D.P."/>
            <person name="Peaudecerf F.J."/>
            <person name="Fernandez V.I."/>
            <person name="Fredricks H."/>
            <person name="Almblad H."/>
            <person name="Harrison J.J."/>
            <person name="Stocker R."/>
            <person name="Van Mooy B.A.S."/>
        </authorList>
    </citation>
    <scope>NUCLEOTIDE SEQUENCE [LARGE SCALE GENOMIC DNA]</scope>
    <source>
        <strain evidence="1 2">A252</strain>
    </source>
</reference>
<name>A0ABX8IXR8_9GAMM</name>
<proteinExistence type="predicted"/>
<keyword evidence="2" id="KW-1185">Reference proteome</keyword>
<gene>
    <name evidence="1" type="ORF">KQ248_07425</name>
</gene>
<dbReference type="Proteomes" id="UP000683436">
    <property type="component" value="Chromosome"/>
</dbReference>
<sequence length="195" mass="21192">MSIKNAPETTAVIDTDIKPNVDDNAVMTPTNEAEVLPETTAVPPHPEDTDKPIRVLKEGSCPSLTGRSTLGYELGLDDHSELYLRLVSNTGSGFFSKEWVACSVIEQLISGASELTSTSFKALFPHKSVNTGGFVMAVVKALGLIQTNVGNSRWHQHVTEVTFEQIAIEAMVQEEKAQQISVSKATGKRKHKDVE</sequence>
<organism evidence="1 2">
    <name type="scientific">Stutzerimonas zhaodongensis</name>
    <dbReference type="NCBI Taxonomy" id="1176257"/>
    <lineage>
        <taxon>Bacteria</taxon>
        <taxon>Pseudomonadati</taxon>
        <taxon>Pseudomonadota</taxon>
        <taxon>Gammaproteobacteria</taxon>
        <taxon>Pseudomonadales</taxon>
        <taxon>Pseudomonadaceae</taxon>
        <taxon>Stutzerimonas</taxon>
    </lineage>
</organism>
<accession>A0ABX8IXR8</accession>
<evidence type="ECO:0000313" key="2">
    <source>
        <dbReference type="Proteomes" id="UP000683436"/>
    </source>
</evidence>
<dbReference type="RefSeq" id="WP_216707094.1">
    <property type="nucleotide sequence ID" value="NZ_CP076683.1"/>
</dbReference>
<evidence type="ECO:0000313" key="1">
    <source>
        <dbReference type="EMBL" id="QWV18485.1"/>
    </source>
</evidence>
<protein>
    <submittedName>
        <fullName evidence="1">Uncharacterized protein</fullName>
    </submittedName>
</protein>